<dbReference type="InterPro" id="IPR038725">
    <property type="entry name" value="YdaG_split_barrel_FMN-bd"/>
</dbReference>
<dbReference type="InterPro" id="IPR012349">
    <property type="entry name" value="Split_barrel_FMN-bd"/>
</dbReference>
<sequence>MANKTPVTNDIKTLLEKIKDINICMMTTTSDDDKSLRSRPMATQKPEADNSLLFLTDKDSAKVYEVKKDSHVGLSYGNPDDNVYVSVSGRCNAYRDQAKINELWSEDMKAWFPEGKEDPNIMILKVEIDKGEYWDSPSGLLSRAYAYVRAVTTGEKSDSDDVNEHAKVEVK</sequence>
<dbReference type="InterPro" id="IPR052917">
    <property type="entry name" value="Stress-Dev_Protein"/>
</dbReference>
<dbReference type="AlphaFoldDB" id="A0A1H3LK89"/>
<feature type="domain" description="General stress protein FMN-binding split barrel" evidence="1">
    <location>
        <begin position="10"/>
        <end position="158"/>
    </location>
</feature>
<dbReference type="SUPFAM" id="SSF50475">
    <property type="entry name" value="FMN-binding split barrel"/>
    <property type="match status" value="1"/>
</dbReference>
<dbReference type="STRING" id="651662.SAMN04488069_11123"/>
<dbReference type="Gene3D" id="2.30.110.10">
    <property type="entry name" value="Electron Transport, Fmn-binding Protein, Chain A"/>
    <property type="match status" value="1"/>
</dbReference>
<accession>A0A1H3LK89</accession>
<evidence type="ECO:0000259" key="1">
    <source>
        <dbReference type="Pfam" id="PF16242"/>
    </source>
</evidence>
<proteinExistence type="predicted"/>
<dbReference type="Proteomes" id="UP000199249">
    <property type="component" value="Unassembled WGS sequence"/>
</dbReference>
<protein>
    <submittedName>
        <fullName evidence="2">General stress protein 26</fullName>
    </submittedName>
</protein>
<dbReference type="Pfam" id="PF16242">
    <property type="entry name" value="Pyrid_ox_like"/>
    <property type="match status" value="1"/>
</dbReference>
<dbReference type="RefSeq" id="WP_092741895.1">
    <property type="nucleotide sequence ID" value="NZ_FNOV01000011.1"/>
</dbReference>
<reference evidence="3" key="1">
    <citation type="submission" date="2016-10" db="EMBL/GenBank/DDBJ databases">
        <authorList>
            <person name="Varghese N."/>
            <person name="Submissions S."/>
        </authorList>
    </citation>
    <scope>NUCLEOTIDE SEQUENCE [LARGE SCALE GENOMIC DNA]</scope>
    <source>
        <strain evidence="3">CGMCC 1.8975</strain>
    </source>
</reference>
<dbReference type="PANTHER" id="PTHR34818">
    <property type="entry name" value="PROTEIN BLI-3"/>
    <property type="match status" value="1"/>
</dbReference>
<dbReference type="PANTHER" id="PTHR34818:SF1">
    <property type="entry name" value="PROTEIN BLI-3"/>
    <property type="match status" value="1"/>
</dbReference>
<gene>
    <name evidence="2" type="ORF">SAMN04488069_11123</name>
</gene>
<keyword evidence="3" id="KW-1185">Reference proteome</keyword>
<organism evidence="2 3">
    <name type="scientific">Hymenobacter psychrophilus</name>
    <dbReference type="NCBI Taxonomy" id="651662"/>
    <lineage>
        <taxon>Bacteria</taxon>
        <taxon>Pseudomonadati</taxon>
        <taxon>Bacteroidota</taxon>
        <taxon>Cytophagia</taxon>
        <taxon>Cytophagales</taxon>
        <taxon>Hymenobacteraceae</taxon>
        <taxon>Hymenobacter</taxon>
    </lineage>
</organism>
<evidence type="ECO:0000313" key="2">
    <source>
        <dbReference type="EMBL" id="SDY64756.1"/>
    </source>
</evidence>
<name>A0A1H3LK89_9BACT</name>
<evidence type="ECO:0000313" key="3">
    <source>
        <dbReference type="Proteomes" id="UP000199249"/>
    </source>
</evidence>
<dbReference type="EMBL" id="FNOV01000011">
    <property type="protein sequence ID" value="SDY64756.1"/>
    <property type="molecule type" value="Genomic_DNA"/>
</dbReference>
<dbReference type="OrthoDB" id="1432662at2"/>